<dbReference type="PROSITE" id="PS50887">
    <property type="entry name" value="GGDEF"/>
    <property type="match status" value="1"/>
</dbReference>
<dbReference type="InterPro" id="IPR001633">
    <property type="entry name" value="EAL_dom"/>
</dbReference>
<dbReference type="InterPro" id="IPR029787">
    <property type="entry name" value="Nucleotide_cyclase"/>
</dbReference>
<dbReference type="SMART" id="SM00091">
    <property type="entry name" value="PAS"/>
    <property type="match status" value="1"/>
</dbReference>
<dbReference type="AlphaFoldDB" id="A0A437RRQ6"/>
<evidence type="ECO:0000256" key="2">
    <source>
        <dbReference type="SAM" id="Phobius"/>
    </source>
</evidence>
<dbReference type="InterPro" id="IPR013767">
    <property type="entry name" value="PAS_fold"/>
</dbReference>
<dbReference type="CDD" id="cd00130">
    <property type="entry name" value="PAS"/>
    <property type="match status" value="1"/>
</dbReference>
<evidence type="ECO:0000256" key="1">
    <source>
        <dbReference type="SAM" id="Coils"/>
    </source>
</evidence>
<dbReference type="CDD" id="cd01949">
    <property type="entry name" value="GGDEF"/>
    <property type="match status" value="1"/>
</dbReference>
<feature type="transmembrane region" description="Helical" evidence="2">
    <location>
        <begin position="131"/>
        <end position="152"/>
    </location>
</feature>
<gene>
    <name evidence="7" type="ORF">EOE66_02705</name>
</gene>
<keyword evidence="2" id="KW-0812">Transmembrane</keyword>
<dbReference type="OrthoDB" id="9813903at2"/>
<dbReference type="InterPro" id="IPR000700">
    <property type="entry name" value="PAS-assoc_C"/>
</dbReference>
<dbReference type="InterPro" id="IPR000014">
    <property type="entry name" value="PAS"/>
</dbReference>
<dbReference type="Proteomes" id="UP000285575">
    <property type="component" value="Unassembled WGS sequence"/>
</dbReference>
<dbReference type="PROSITE" id="PS50113">
    <property type="entry name" value="PAC"/>
    <property type="match status" value="1"/>
</dbReference>
<dbReference type="Pfam" id="PF00990">
    <property type="entry name" value="GGDEF"/>
    <property type="match status" value="1"/>
</dbReference>
<evidence type="ECO:0000313" key="8">
    <source>
        <dbReference type="Proteomes" id="UP000285575"/>
    </source>
</evidence>
<proteinExistence type="predicted"/>
<protein>
    <submittedName>
        <fullName evidence="7">EAL domain-containing protein</fullName>
    </submittedName>
</protein>
<dbReference type="PROSITE" id="PS50883">
    <property type="entry name" value="EAL"/>
    <property type="match status" value="1"/>
</dbReference>
<dbReference type="PROSITE" id="PS50112">
    <property type="entry name" value="PAS"/>
    <property type="match status" value="1"/>
</dbReference>
<dbReference type="InterPro" id="IPR052155">
    <property type="entry name" value="Biofilm_reg_signaling"/>
</dbReference>
<dbReference type="RefSeq" id="WP_128227132.1">
    <property type="nucleotide sequence ID" value="NZ_SACR01000001.1"/>
</dbReference>
<dbReference type="CDD" id="cd01948">
    <property type="entry name" value="EAL"/>
    <property type="match status" value="1"/>
</dbReference>
<reference evidence="7 8" key="1">
    <citation type="submission" date="2019-01" db="EMBL/GenBank/DDBJ databases">
        <authorList>
            <person name="Chen W.-M."/>
        </authorList>
    </citation>
    <scope>NUCLEOTIDE SEQUENCE [LARGE SCALE GENOMIC DNA]</scope>
    <source>
        <strain evidence="7 8">KYPY4</strain>
    </source>
</reference>
<dbReference type="Gene3D" id="3.20.20.450">
    <property type="entry name" value="EAL domain"/>
    <property type="match status" value="1"/>
</dbReference>
<dbReference type="SUPFAM" id="SSF141868">
    <property type="entry name" value="EAL domain-like"/>
    <property type="match status" value="1"/>
</dbReference>
<evidence type="ECO:0000259" key="4">
    <source>
        <dbReference type="PROSITE" id="PS50113"/>
    </source>
</evidence>
<feature type="domain" description="GGDEF" evidence="6">
    <location>
        <begin position="444"/>
        <end position="577"/>
    </location>
</feature>
<feature type="transmembrane region" description="Helical" evidence="2">
    <location>
        <begin position="228"/>
        <end position="249"/>
    </location>
</feature>
<feature type="transmembrane region" description="Helical" evidence="2">
    <location>
        <begin position="158"/>
        <end position="184"/>
    </location>
</feature>
<feature type="domain" description="PAS" evidence="3">
    <location>
        <begin position="283"/>
        <end position="353"/>
    </location>
</feature>
<dbReference type="InterPro" id="IPR043128">
    <property type="entry name" value="Rev_trsase/Diguanyl_cyclase"/>
</dbReference>
<comment type="caution">
    <text evidence="7">The sequence shown here is derived from an EMBL/GenBank/DDBJ whole genome shotgun (WGS) entry which is preliminary data.</text>
</comment>
<dbReference type="PANTHER" id="PTHR44757:SF2">
    <property type="entry name" value="BIOFILM ARCHITECTURE MAINTENANCE PROTEIN MBAA"/>
    <property type="match status" value="1"/>
</dbReference>
<dbReference type="Gene3D" id="3.30.450.20">
    <property type="entry name" value="PAS domain"/>
    <property type="match status" value="1"/>
</dbReference>
<organism evidence="7 8">
    <name type="scientific">Rubrivivax rivuli</name>
    <dbReference type="NCBI Taxonomy" id="1862385"/>
    <lineage>
        <taxon>Bacteria</taxon>
        <taxon>Pseudomonadati</taxon>
        <taxon>Pseudomonadota</taxon>
        <taxon>Betaproteobacteria</taxon>
        <taxon>Burkholderiales</taxon>
        <taxon>Sphaerotilaceae</taxon>
        <taxon>Rubrivivax</taxon>
    </lineage>
</organism>
<keyword evidence="2" id="KW-0472">Membrane</keyword>
<dbReference type="PANTHER" id="PTHR44757">
    <property type="entry name" value="DIGUANYLATE CYCLASE DGCP"/>
    <property type="match status" value="1"/>
</dbReference>
<dbReference type="Pfam" id="PF00563">
    <property type="entry name" value="EAL"/>
    <property type="match status" value="1"/>
</dbReference>
<dbReference type="SUPFAM" id="SSF55073">
    <property type="entry name" value="Nucleotide cyclase"/>
    <property type="match status" value="1"/>
</dbReference>
<feature type="domain" description="EAL" evidence="5">
    <location>
        <begin position="586"/>
        <end position="850"/>
    </location>
</feature>
<dbReference type="Gene3D" id="3.30.70.270">
    <property type="match status" value="1"/>
</dbReference>
<dbReference type="NCBIfam" id="TIGR00254">
    <property type="entry name" value="GGDEF"/>
    <property type="match status" value="1"/>
</dbReference>
<name>A0A437RRQ6_9BURK</name>
<dbReference type="InterPro" id="IPR000160">
    <property type="entry name" value="GGDEF_dom"/>
</dbReference>
<keyword evidence="8" id="KW-1185">Reference proteome</keyword>
<dbReference type="SMART" id="SM00267">
    <property type="entry name" value="GGDEF"/>
    <property type="match status" value="1"/>
</dbReference>
<evidence type="ECO:0000313" key="7">
    <source>
        <dbReference type="EMBL" id="RVU49496.1"/>
    </source>
</evidence>
<accession>A0A437RRQ6</accession>
<evidence type="ECO:0000259" key="3">
    <source>
        <dbReference type="PROSITE" id="PS50112"/>
    </source>
</evidence>
<feature type="transmembrane region" description="Helical" evidence="2">
    <location>
        <begin position="94"/>
        <end position="119"/>
    </location>
</feature>
<dbReference type="SMART" id="SM00052">
    <property type="entry name" value="EAL"/>
    <property type="match status" value="1"/>
</dbReference>
<dbReference type="InterPro" id="IPR035965">
    <property type="entry name" value="PAS-like_dom_sf"/>
</dbReference>
<evidence type="ECO:0000259" key="5">
    <source>
        <dbReference type="PROSITE" id="PS50883"/>
    </source>
</evidence>
<feature type="coiled-coil region" evidence="1">
    <location>
        <begin position="251"/>
        <end position="283"/>
    </location>
</feature>
<dbReference type="NCBIfam" id="TIGR00229">
    <property type="entry name" value="sensory_box"/>
    <property type="match status" value="1"/>
</dbReference>
<feature type="transmembrane region" description="Helical" evidence="2">
    <location>
        <begin position="34"/>
        <end position="54"/>
    </location>
</feature>
<feature type="transmembrane region" description="Helical" evidence="2">
    <location>
        <begin position="196"/>
        <end position="222"/>
    </location>
</feature>
<sequence length="882" mass="95297">MSERAVSPEASLALPWWQRLHGALMPDYNRKATIYWWLAAVAGAAALVVAAWQVAQLGRSAWWQIAAGVFIAMTAGFFPVRVKHSKHAFAAGEIFIILLLLMHGPAAATLAAAGEGAVGSWRASKRWTSRIVSPAMAALAMWATGSALHALIDKVSASAGLLLLATMACALGYFMLNTLLVTAVPRLKRNERLRAADLFGVFGGVGLAYVGSAAVASLLYLVYLQSGIGVLGAMVPLLGMMLATLHYFFRQQEASESVRRANAEAQERENELARRHVQELEASERRFHSAFTHASIGMALLDFSGRILQANAALCALVGRQNQALLNQAFQDVVFEDDRQALAEKLGLVSDREFESFALELRCRHADGHPVWVTAHCSFFSEPGSSAPCLILQLQDVTARRMAEEGLHHLAFHDSLTGLPNRRRFHELLGQAVAQLNASGAAADAYAVMFLDFDRFKLINDSLGHSAGDAFLVQVSQRIRDSLRPHDVVARLGGDEFAVLVRHVEHERCVVGLAERLMEAMRQPFVVGGTELMTSASIGITFSALGYANPEDVLRDADTAMYKAKAAGKARYALFDTSLHTEVADRLRLEGELRHAIDDGRLSVAYQPVFDLRGGAAGPGGAPRLAGFEALVRWQHPVDGSISPGAFLPIAEEAGLMVRLTDFVLHCACRQLREWQLRGPAFAALTMNVNLSGHDIAHPALVARVMRALMEAEVRPDRLCLELTENILMSRLEGALPALKELRRLGVVLAIDDFGTGYSSLSHLSTLPIDGLKIDRSFVSRLEAGSNEAAVVRSIVLLGSSLGKDVVAEGIETEQQLRQLQDMGCAFGQGYLLSRPLKPADVPRLLQGSEAVAAPPPSDAGAVPNLSQLSGLRAATGPLTMH</sequence>
<keyword evidence="1" id="KW-0175">Coiled coil</keyword>
<feature type="transmembrane region" description="Helical" evidence="2">
    <location>
        <begin position="61"/>
        <end position="82"/>
    </location>
</feature>
<feature type="domain" description="PAC" evidence="4">
    <location>
        <begin position="357"/>
        <end position="409"/>
    </location>
</feature>
<dbReference type="SUPFAM" id="SSF55785">
    <property type="entry name" value="PYP-like sensor domain (PAS domain)"/>
    <property type="match status" value="1"/>
</dbReference>
<dbReference type="InterPro" id="IPR035919">
    <property type="entry name" value="EAL_sf"/>
</dbReference>
<dbReference type="Pfam" id="PF00989">
    <property type="entry name" value="PAS"/>
    <property type="match status" value="1"/>
</dbReference>
<keyword evidence="2" id="KW-1133">Transmembrane helix</keyword>
<dbReference type="EMBL" id="SACR01000001">
    <property type="protein sequence ID" value="RVU49496.1"/>
    <property type="molecule type" value="Genomic_DNA"/>
</dbReference>
<evidence type="ECO:0000259" key="6">
    <source>
        <dbReference type="PROSITE" id="PS50887"/>
    </source>
</evidence>